<comment type="caution">
    <text evidence="2">The sequence shown here is derived from an EMBL/GenBank/DDBJ whole genome shotgun (WGS) entry which is preliminary data.</text>
</comment>
<organism evidence="2 3">
    <name type="scientific">Liparis tanakae</name>
    <name type="common">Tanaka's snailfish</name>
    <dbReference type="NCBI Taxonomy" id="230148"/>
    <lineage>
        <taxon>Eukaryota</taxon>
        <taxon>Metazoa</taxon>
        <taxon>Chordata</taxon>
        <taxon>Craniata</taxon>
        <taxon>Vertebrata</taxon>
        <taxon>Euteleostomi</taxon>
        <taxon>Actinopterygii</taxon>
        <taxon>Neopterygii</taxon>
        <taxon>Teleostei</taxon>
        <taxon>Neoteleostei</taxon>
        <taxon>Acanthomorphata</taxon>
        <taxon>Eupercaria</taxon>
        <taxon>Perciformes</taxon>
        <taxon>Cottioidei</taxon>
        <taxon>Cottales</taxon>
        <taxon>Liparidae</taxon>
        <taxon>Liparis</taxon>
    </lineage>
</organism>
<dbReference type="EMBL" id="SRLO01000422">
    <property type="protein sequence ID" value="TNN56735.1"/>
    <property type="molecule type" value="Genomic_DNA"/>
</dbReference>
<sequence>MTASTSTDIGRSGGARTGREALRDMAGKQEIKGQKENSKSSKKQEAVKKVLKEAGGNGGGKNNSPQTCTLPGSRHL</sequence>
<proteinExistence type="predicted"/>
<protein>
    <submittedName>
        <fullName evidence="2">Uncharacterized protein</fullName>
    </submittedName>
</protein>
<evidence type="ECO:0000313" key="2">
    <source>
        <dbReference type="EMBL" id="TNN56735.1"/>
    </source>
</evidence>
<gene>
    <name evidence="2" type="ORF">EYF80_033080</name>
</gene>
<reference evidence="2 3" key="1">
    <citation type="submission" date="2019-03" db="EMBL/GenBank/DDBJ databases">
        <title>First draft genome of Liparis tanakae, snailfish: a comprehensive survey of snailfish specific genes.</title>
        <authorList>
            <person name="Kim W."/>
            <person name="Song I."/>
            <person name="Jeong J.-H."/>
            <person name="Kim D."/>
            <person name="Kim S."/>
            <person name="Ryu S."/>
            <person name="Song J.Y."/>
            <person name="Lee S.K."/>
        </authorList>
    </citation>
    <scope>NUCLEOTIDE SEQUENCE [LARGE SCALE GENOMIC DNA]</scope>
    <source>
        <tissue evidence="2">Muscle</tissue>
    </source>
</reference>
<name>A0A4Z2GUB2_9TELE</name>
<keyword evidence="3" id="KW-1185">Reference proteome</keyword>
<dbReference type="AlphaFoldDB" id="A0A4Z2GUB2"/>
<feature type="region of interest" description="Disordered" evidence="1">
    <location>
        <begin position="1"/>
        <end position="76"/>
    </location>
</feature>
<accession>A0A4Z2GUB2</accession>
<evidence type="ECO:0000313" key="3">
    <source>
        <dbReference type="Proteomes" id="UP000314294"/>
    </source>
</evidence>
<evidence type="ECO:0000256" key="1">
    <source>
        <dbReference type="SAM" id="MobiDB-lite"/>
    </source>
</evidence>
<feature type="compositionally biased region" description="Basic and acidic residues" evidence="1">
    <location>
        <begin position="17"/>
        <end position="52"/>
    </location>
</feature>
<dbReference type="Proteomes" id="UP000314294">
    <property type="component" value="Unassembled WGS sequence"/>
</dbReference>